<dbReference type="RefSeq" id="WP_138659454.1">
    <property type="nucleotide sequence ID" value="NZ_VATY01000004.1"/>
</dbReference>
<name>A0A5S3PK27_9FLAO</name>
<comment type="caution">
    <text evidence="2">The sequence shown here is derived from an EMBL/GenBank/DDBJ whole genome shotgun (WGS) entry which is preliminary data.</text>
</comment>
<accession>A0A5S3PK27</accession>
<feature type="signal peptide" evidence="1">
    <location>
        <begin position="1"/>
        <end position="27"/>
    </location>
</feature>
<keyword evidence="3" id="KW-1185">Reference proteome</keyword>
<dbReference type="EMBL" id="VATY01000004">
    <property type="protein sequence ID" value="TMM53831.1"/>
    <property type="molecule type" value="Genomic_DNA"/>
</dbReference>
<dbReference type="OrthoDB" id="607469at2"/>
<evidence type="ECO:0000256" key="1">
    <source>
        <dbReference type="SAM" id="SignalP"/>
    </source>
</evidence>
<evidence type="ECO:0000313" key="3">
    <source>
        <dbReference type="Proteomes" id="UP000310314"/>
    </source>
</evidence>
<dbReference type="Proteomes" id="UP000310314">
    <property type="component" value="Unassembled WGS sequence"/>
</dbReference>
<dbReference type="InterPro" id="IPR025667">
    <property type="entry name" value="SprB_repeat"/>
</dbReference>
<dbReference type="InterPro" id="IPR026341">
    <property type="entry name" value="T9SS_type_B"/>
</dbReference>
<evidence type="ECO:0000313" key="2">
    <source>
        <dbReference type="EMBL" id="TMM53831.1"/>
    </source>
</evidence>
<feature type="chain" id="PRO_5024300359" evidence="1">
    <location>
        <begin position="28"/>
        <end position="2845"/>
    </location>
</feature>
<protein>
    <submittedName>
        <fullName evidence="2">T9SS type B sorting domain-containing protein</fullName>
    </submittedName>
</protein>
<proteinExistence type="predicted"/>
<keyword evidence="1" id="KW-0732">Signal</keyword>
<sequence>MLQKNSRHFWYAVLLMILSVVCTTAVANTRVFSFIAEVASVIETTVVSSSTEDTTTLATHNSNSENLTSKPISVSAPMFMTIIQGADEELVCADDGSTVAKFSLCGDSDDRIVSVSGGGSLEWQQATGGCTPDLNTPCPDASCSYTTVGSGSTFTIDASTIPAATGSEFRVRVNGSGPWYYFEVAKSTITQTFVKTDFICGVDGRIQITGLSSAYEFSIDSGSGFGPWQGPIFDNLTPGFYNVKARQQGTPGACEYPYAPIEIVQRDIAIDVTYVDAQCAGDTGSVTVNVNNTVPGPYKYTLLDAGGVPQEFTAFLPTDNYTFAAVGFGTYIVQVETQQCTGDPLNGIDPPRQPLDTGGNPIVIGNGLVALDASTEVNSSFGCSTITDVDITVNTSGGSAPYTFTVNGGPSQPSYTGTTTFNVTAPGSYDFLITDSNGCTIQASANVEDLAPPTVTASGVDGTCSNGGARINFNVTNANGYNLSYRVNTGDPWDTNTSISVPATPGGTTYTGISVRYQQGGFECTLDLPDITVASVGVITGSATKVADRTCDGSGGTIGGQIDFGAASGGSGSGYVFSIDGLNFNATTSFTGLVPGTYTPMVEDGGGCRLELTPITILDIDPPTDIDFISTNSNCAANTVDLQLVPTSNAAIVNYSIISPVVQNNGGSDTFVALDASQSYIFQITDANNCTYTEGYSPSIISSIRARVKSGGDTQVCSGASDGSGAFLIDGFANTYQYQINADPVVTGQTAGEVAITGLGPGTYTITITDEDTGCTDTANFTVSEPATPLSLLGTVTPMSCNNGNLGRVVANPTGGWGNNRYTLTYPNGTTTVGPKSGPTFGGLSVPSTPGNPYTLLVEDAEGCTATFTFDLTQIDSPTIALDAVSSDFCYVPGTGATMVVTSTAGSAAIGTHQYRINGGTLQASNTFTNLSPGNYSIEVVDGNNCSDTINVTVRPQLRVNTSIETAIPCGGADGQIRVQVTGGYLSNPNPKFYEVSSDNGGSFAAPVAFTTNNFLYNTNVDGTYIFRVSDNEGCIAESTPIVLDPPVSLDPATVNVVPASCGQTNNGIMTIIPDATSGIPPYEISFEGGAFGTQATFSNLNAGQTYNYIIRDARGCQVTGSELIPLDGTAAPDATVVPNLAVCTTGTVEGSIDVTGVTGGSADFTYILEDEFGIELTRTGPTASTTANFGNLEPGIYTIVTIDALGCRDTDTVTVVQTTVDVVPDPVTPVCSVTGFTNTVEIFGGVGPFLIRLENDPAAPVAPNSPPRRHTFTGLQFGVTYTVEVTDTATGCVYLDEIPPVDGPTTLDVTASTTPGFCDANRFGQITYDVNGFAPSSDLVIELLNTDTGARITLESPTNVSPTHSGTHETLPGNYQIIVTDLTDNCTDAAPVTIVQNLPSIDILSTNPANCTADGSFTVQGNGGGGGPYLFAFMSVGTPPTPGDFSPTTTFFGAAGNYDVYVQDALGCTSFAIAEIIPLDPALPAPTFVVDNQCAVASPTFDIIVSVPSSVDTPRFTLGGDTQFPVLNGGGTAWEYTYTVTTPGSYIVDVVDANGCDSQGTAEVFEFLSASGGFSTEPSCNNADGEITIIPNGGSNNFDYALTGTDYLANPVVLNLTNITGNGVFTGITPGSYQVVVTDRLVTDGVANCTFLVDNIDLDAATPPVILPPDVQNVTCNADDDGSIDITLQAGTDVDSPIDYRLLDFATRALISNNASGSFPGLAPGSYEVEVVTDRNCIALSGMINITEPVVYTIDATAPDFTCVVGANRFSSTIITTTITSPGTAGNYRYSITGFENYQTSPTFEIVDNGSVQNITVYSIDDNGCQATANVTINPPMDVVPSIIQIDPLNCRDDERVRIEVIGTTDFTVLTVSATSVAPVTNNPGDNFVDVFLPASGDYLFEVQDNLPGGCAYPMPVHTVVEPIEPTVVIAEVEPIGCFGASDGELSIEVTDYTGLYSYTVYSGNDSGKTTPLATGNLDTANNPETITGLPGGNFFVEVTSTATPFCSAESNIATIRTPNGALAVTAAEVGNVSCNNNTGIIEATGVGGWDTSAYEYRLLQSPDGIAAYTEIVAYGASHQFTGLSFGFYQVEIRDVEGCPNTFDIELVEVPQIDAGIREPLALQCPNGNNAILEAFDPTTGDATTATAGASGGFPGAGYTYRLLYLNSNDNTDIASSSGLQNTPTFIGATGGFISEGWYAIEVTSSFDCAFVTVPYYVDPPPPIEPRLAQTRVPGCGGNGQIRLFIDNHDPLSSFEYEYRQIPTPDPLTDPWIDMGVGVTEVFFDVPGSPTGISYQYEVRKKNSANTCLPVNTNGITLTDALGIQILPNSPVDDISCASELDGRIESFINGGVGGEMFTLYIGQPTDGYNPGTATVFRGPQPIGTFEGIPAGSDYWIGVTSGATCDDVAGPFEVLRPEPILFTPTATPTTCNGTADGQITIEVTSGGVGLIQFAIAPNFNEFFSEVTTPGIYTFDELAAGSYEVLIQDENGCFERTTVEVTEPEVVTANLVDVTPETCIGFADGTAQINVVGGTPFVDTSTFATYYETRLVGPNSDGSEVFVRNDNLYFDNLIGGESYIVFIRDANDCSTDIIIPIEIGVDLTASPEVVYGCEGIFPNSTATVTMLDTSLLPDLLFALDPADPTDAISSNAGTQTSWGDLPAGDHVVYIYHQNGCTNSVTFTTEVYEPLTLTAEKTGPNEVTALAEGGFGNYEYFFQGESTGTETVYTQNENGVVNIEVHDEGGCVAMIAIPFEFTGMLDIPNFFTPDGDNNNDFWAPNNREFFPNIEVKIYDRYGRVVAILDQVAKWDGKYEGTELPTGDYWYVVNANDKSKIRYVGHFTLYR</sequence>
<dbReference type="Pfam" id="PF13585">
    <property type="entry name" value="CHU_C"/>
    <property type="match status" value="1"/>
</dbReference>
<organism evidence="2 3">
    <name type="scientific">Maribacter algarum</name>
    <name type="common">ex Zhang et al. 2020</name>
    <dbReference type="NCBI Taxonomy" id="2578118"/>
    <lineage>
        <taxon>Bacteria</taxon>
        <taxon>Pseudomonadati</taxon>
        <taxon>Bacteroidota</taxon>
        <taxon>Flavobacteriia</taxon>
        <taxon>Flavobacteriales</taxon>
        <taxon>Flavobacteriaceae</taxon>
        <taxon>Maribacter</taxon>
    </lineage>
</organism>
<gene>
    <name evidence="2" type="ORF">FEE95_18205</name>
</gene>
<dbReference type="Pfam" id="PF13573">
    <property type="entry name" value="SprB"/>
    <property type="match status" value="4"/>
</dbReference>
<reference evidence="2 3" key="1">
    <citation type="submission" date="2019-05" db="EMBL/GenBank/DDBJ databases">
        <authorList>
            <person name="Zhang J.-Y."/>
            <person name="Feg X."/>
            <person name="Du Z.-J."/>
        </authorList>
    </citation>
    <scope>NUCLEOTIDE SEQUENCE [LARGE SCALE GENOMIC DNA]</scope>
    <source>
        <strain evidence="2 3">RZ26</strain>
    </source>
</reference>
<dbReference type="NCBIfam" id="TIGR04131">
    <property type="entry name" value="Bac_Flav_CTERM"/>
    <property type="match status" value="1"/>
</dbReference>